<dbReference type="GO" id="GO:0015421">
    <property type="term" value="F:ABC-type oligopeptide transporter activity"/>
    <property type="evidence" value="ECO:0007669"/>
    <property type="project" value="TreeGrafter"/>
</dbReference>
<organism evidence="1 2">
    <name type="scientific">Rhodosalinus halophilus</name>
    <dbReference type="NCBI Taxonomy" id="2259333"/>
    <lineage>
        <taxon>Bacteria</taxon>
        <taxon>Pseudomonadati</taxon>
        <taxon>Pseudomonadota</taxon>
        <taxon>Alphaproteobacteria</taxon>
        <taxon>Rhodobacterales</taxon>
        <taxon>Paracoccaceae</taxon>
        <taxon>Rhodosalinus</taxon>
    </lineage>
</organism>
<name>A0A365UCT0_9RHOB</name>
<dbReference type="Gene3D" id="3.40.50.300">
    <property type="entry name" value="P-loop containing nucleotide triphosphate hydrolases"/>
    <property type="match status" value="1"/>
</dbReference>
<keyword evidence="1" id="KW-0547">Nucleotide-binding</keyword>
<sequence>IARALYHDADLIVFDEATSALDNLTEAEVMGAIDALPGDKTVVMIAHRLSTVRRCDRIAVLDKGRLVGCDTWDALMEGNEHFQRIARLGEAA</sequence>
<dbReference type="GO" id="GO:0005524">
    <property type="term" value="F:ATP binding"/>
    <property type="evidence" value="ECO:0007669"/>
    <property type="project" value="UniProtKB-KW"/>
</dbReference>
<accession>A0A365UCT0</accession>
<evidence type="ECO:0000313" key="1">
    <source>
        <dbReference type="EMBL" id="RBI86850.1"/>
    </source>
</evidence>
<reference evidence="1 2" key="1">
    <citation type="submission" date="2018-07" db="EMBL/GenBank/DDBJ databases">
        <title>Rhodosalinus sp. strain E84T genomic sequence and assembly.</title>
        <authorList>
            <person name="Liu Z.-W."/>
            <person name="Lu D.-C."/>
        </authorList>
    </citation>
    <scope>NUCLEOTIDE SEQUENCE [LARGE SCALE GENOMIC DNA]</scope>
    <source>
        <strain evidence="1 2">E84</strain>
    </source>
</reference>
<dbReference type="InterPro" id="IPR027417">
    <property type="entry name" value="P-loop_NTPase"/>
</dbReference>
<evidence type="ECO:0000313" key="2">
    <source>
        <dbReference type="Proteomes" id="UP000253370"/>
    </source>
</evidence>
<dbReference type="AlphaFoldDB" id="A0A365UCT0"/>
<protein>
    <submittedName>
        <fullName evidence="1">ABC transporter ATP-binding protein</fullName>
    </submittedName>
</protein>
<dbReference type="SUPFAM" id="SSF52540">
    <property type="entry name" value="P-loop containing nucleoside triphosphate hydrolases"/>
    <property type="match status" value="1"/>
</dbReference>
<proteinExistence type="predicted"/>
<keyword evidence="1" id="KW-0067">ATP-binding</keyword>
<gene>
    <name evidence="1" type="ORF">DRV85_03585</name>
</gene>
<dbReference type="InterPro" id="IPR039421">
    <property type="entry name" value="Type_1_exporter"/>
</dbReference>
<dbReference type="Proteomes" id="UP000253370">
    <property type="component" value="Unassembled WGS sequence"/>
</dbReference>
<feature type="non-terminal residue" evidence="1">
    <location>
        <position position="1"/>
    </location>
</feature>
<keyword evidence="2" id="KW-1185">Reference proteome</keyword>
<comment type="caution">
    <text evidence="1">The sequence shown here is derived from an EMBL/GenBank/DDBJ whole genome shotgun (WGS) entry which is preliminary data.</text>
</comment>
<dbReference type="PANTHER" id="PTHR43394">
    <property type="entry name" value="ATP-DEPENDENT PERMEASE MDL1, MITOCHONDRIAL"/>
    <property type="match status" value="1"/>
</dbReference>
<dbReference type="EMBL" id="QNTQ01000003">
    <property type="protein sequence ID" value="RBI86850.1"/>
    <property type="molecule type" value="Genomic_DNA"/>
</dbReference>
<dbReference type="PANTHER" id="PTHR43394:SF1">
    <property type="entry name" value="ATP-BINDING CASSETTE SUB-FAMILY B MEMBER 10, MITOCHONDRIAL"/>
    <property type="match status" value="1"/>
</dbReference>